<dbReference type="PATRIC" id="fig|864069.3.peg.820"/>
<evidence type="ECO:0000313" key="2">
    <source>
        <dbReference type="Proteomes" id="UP000003947"/>
    </source>
</evidence>
<proteinExistence type="predicted"/>
<gene>
    <name evidence="1" type="ORF">MicloDRAFT_00007420</name>
</gene>
<keyword evidence="2" id="KW-1185">Reference proteome</keyword>
<reference evidence="1 2" key="1">
    <citation type="submission" date="2012-02" db="EMBL/GenBank/DDBJ databases">
        <title>Improved High-Quality Draft sequence of Microvirga sp. WSM3557.</title>
        <authorList>
            <consortium name="US DOE Joint Genome Institute"/>
            <person name="Lucas S."/>
            <person name="Han J."/>
            <person name="Lapidus A."/>
            <person name="Cheng J.-F."/>
            <person name="Goodwin L."/>
            <person name="Pitluck S."/>
            <person name="Peters L."/>
            <person name="Zhang X."/>
            <person name="Detter J.C."/>
            <person name="Han C."/>
            <person name="Tapia R."/>
            <person name="Land M."/>
            <person name="Hauser L."/>
            <person name="Kyrpides N."/>
            <person name="Ivanova N."/>
            <person name="Pagani I."/>
            <person name="Brau L."/>
            <person name="Yates R."/>
            <person name="O'Hara G."/>
            <person name="Rui T."/>
            <person name="Howieson J."/>
            <person name="Reeve W."/>
            <person name="Woyke T."/>
        </authorList>
    </citation>
    <scope>NUCLEOTIDE SEQUENCE [LARGE SCALE GENOMIC DNA]</scope>
    <source>
        <strain evidence="1 2">WSM3557</strain>
    </source>
</reference>
<accession>I4Z2Q0</accession>
<name>I4Z2Q0_9HYPH</name>
<evidence type="ECO:0000313" key="1">
    <source>
        <dbReference type="EMBL" id="EIM30492.1"/>
    </source>
</evidence>
<protein>
    <submittedName>
        <fullName evidence="1">Uncharacterized protein</fullName>
    </submittedName>
</protein>
<dbReference type="Proteomes" id="UP000003947">
    <property type="component" value="Unassembled WGS sequence"/>
</dbReference>
<dbReference type="HOGENOM" id="CLU_3154897_0_0_5"/>
<sequence length="48" mass="5272">MSFPAEAQRRERESIARRQIVDPLPALHAPGMTPTHVMAGLVPAIPRV</sequence>
<dbReference type="AlphaFoldDB" id="I4Z2Q0"/>
<organism evidence="1 2">
    <name type="scientific">Microvirga lotononidis</name>
    <dbReference type="NCBI Taxonomy" id="864069"/>
    <lineage>
        <taxon>Bacteria</taxon>
        <taxon>Pseudomonadati</taxon>
        <taxon>Pseudomonadota</taxon>
        <taxon>Alphaproteobacteria</taxon>
        <taxon>Hyphomicrobiales</taxon>
        <taxon>Methylobacteriaceae</taxon>
        <taxon>Microvirga</taxon>
    </lineage>
</organism>
<dbReference type="EMBL" id="JH660637">
    <property type="protein sequence ID" value="EIM30492.1"/>
    <property type="molecule type" value="Genomic_DNA"/>
</dbReference>